<dbReference type="STRING" id="1230458.C484_09476"/>
<reference evidence="7 8" key="1">
    <citation type="journal article" date="2014" name="PLoS Genet.">
        <title>Phylogenetically driven sequencing of extremely halophilic archaea reveals strategies for static and dynamic osmo-response.</title>
        <authorList>
            <person name="Becker E.A."/>
            <person name="Seitzer P.M."/>
            <person name="Tritt A."/>
            <person name="Larsen D."/>
            <person name="Krusor M."/>
            <person name="Yao A.I."/>
            <person name="Wu D."/>
            <person name="Madern D."/>
            <person name="Eisen J.A."/>
            <person name="Darling A.E."/>
            <person name="Facciotti M.T."/>
        </authorList>
    </citation>
    <scope>NUCLEOTIDE SEQUENCE [LARGE SCALE GENOMIC DNA]</scope>
    <source>
        <strain evidence="7 8">DSM 12281</strain>
    </source>
</reference>
<dbReference type="Proteomes" id="UP000011648">
    <property type="component" value="Unassembled WGS sequence"/>
</dbReference>
<dbReference type="Pfam" id="PF00440">
    <property type="entry name" value="TetR_N"/>
    <property type="match status" value="1"/>
</dbReference>
<protein>
    <submittedName>
        <fullName evidence="7">TetR family transcriptional regulator</fullName>
    </submittedName>
</protein>
<name>M0A4D5_9EURY</name>
<evidence type="ECO:0000313" key="7">
    <source>
        <dbReference type="EMBL" id="ELY92208.1"/>
    </source>
</evidence>
<dbReference type="InterPro" id="IPR009057">
    <property type="entry name" value="Homeodomain-like_sf"/>
</dbReference>
<keyword evidence="8" id="KW-1185">Reference proteome</keyword>
<dbReference type="InterPro" id="IPR001647">
    <property type="entry name" value="HTH_TetR"/>
</dbReference>
<gene>
    <name evidence="7" type="ORF">C484_09476</name>
</gene>
<keyword evidence="4" id="KW-0804">Transcription</keyword>
<evidence type="ECO:0000256" key="5">
    <source>
        <dbReference type="PROSITE-ProRule" id="PRU00335"/>
    </source>
</evidence>
<dbReference type="PATRIC" id="fig|1230458.4.peg.1903"/>
<dbReference type="OrthoDB" id="135877at2157"/>
<dbReference type="GO" id="GO:0000976">
    <property type="term" value="F:transcription cis-regulatory region binding"/>
    <property type="evidence" value="ECO:0007669"/>
    <property type="project" value="TreeGrafter"/>
</dbReference>
<dbReference type="InterPro" id="IPR036271">
    <property type="entry name" value="Tet_transcr_reg_TetR-rel_C_sf"/>
</dbReference>
<dbReference type="SUPFAM" id="SSF48498">
    <property type="entry name" value="Tetracyclin repressor-like, C-terminal domain"/>
    <property type="match status" value="1"/>
</dbReference>
<feature type="DNA-binding region" description="H-T-H motif" evidence="5">
    <location>
        <begin position="26"/>
        <end position="45"/>
    </location>
</feature>
<dbReference type="PANTHER" id="PTHR30055:SF234">
    <property type="entry name" value="HTH-TYPE TRANSCRIPTIONAL REGULATOR BETI"/>
    <property type="match status" value="1"/>
</dbReference>
<dbReference type="EMBL" id="AOIL01000032">
    <property type="protein sequence ID" value="ELY92208.1"/>
    <property type="molecule type" value="Genomic_DNA"/>
</dbReference>
<keyword evidence="3 5" id="KW-0238">DNA-binding</keyword>
<dbReference type="InterPro" id="IPR050109">
    <property type="entry name" value="HTH-type_TetR-like_transc_reg"/>
</dbReference>
<organism evidence="7 8">
    <name type="scientific">Natrialba taiwanensis DSM 12281</name>
    <dbReference type="NCBI Taxonomy" id="1230458"/>
    <lineage>
        <taxon>Archaea</taxon>
        <taxon>Methanobacteriati</taxon>
        <taxon>Methanobacteriota</taxon>
        <taxon>Stenosarchaea group</taxon>
        <taxon>Halobacteria</taxon>
        <taxon>Halobacteriales</taxon>
        <taxon>Natrialbaceae</taxon>
        <taxon>Natrialba</taxon>
    </lineage>
</organism>
<dbReference type="GO" id="GO:0003700">
    <property type="term" value="F:DNA-binding transcription factor activity"/>
    <property type="evidence" value="ECO:0007669"/>
    <property type="project" value="TreeGrafter"/>
</dbReference>
<evidence type="ECO:0000256" key="3">
    <source>
        <dbReference type="ARBA" id="ARBA00023125"/>
    </source>
</evidence>
<proteinExistence type="predicted"/>
<comment type="caution">
    <text evidence="7">The sequence shown here is derived from an EMBL/GenBank/DDBJ whole genome shotgun (WGS) entry which is preliminary data.</text>
</comment>
<evidence type="ECO:0000313" key="8">
    <source>
        <dbReference type="Proteomes" id="UP000011648"/>
    </source>
</evidence>
<accession>M0A4D5</accession>
<dbReference type="PROSITE" id="PS50977">
    <property type="entry name" value="HTH_TETR_2"/>
    <property type="match status" value="1"/>
</dbReference>
<evidence type="ECO:0000256" key="4">
    <source>
        <dbReference type="ARBA" id="ARBA00023163"/>
    </source>
</evidence>
<sequence length="198" mass="22534">MDDDTANEILDGTYRALCKHGYAELTLQDIADETDKSKASIHYYYDTKEDLFTAFLEFLYGRYTDKVTGVTGASPQARLLSLLDVLLADGEDGPDTEFRTAMLEIRAQGPYNDGIQEQLTKFDEFLYEELHSIIEAGIEREEFNEHVDPDLAAEFLTTMISGAHTRRVAVDYSMDRLHETVRAYVEQHLSPEPLEVTH</sequence>
<keyword evidence="2" id="KW-0805">Transcription regulation</keyword>
<dbReference type="Pfam" id="PF13977">
    <property type="entry name" value="TetR_C_6"/>
    <property type="match status" value="1"/>
</dbReference>
<dbReference type="AlphaFoldDB" id="M0A4D5"/>
<dbReference type="Gene3D" id="1.10.357.10">
    <property type="entry name" value="Tetracycline Repressor, domain 2"/>
    <property type="match status" value="1"/>
</dbReference>
<evidence type="ECO:0000259" key="6">
    <source>
        <dbReference type="PROSITE" id="PS50977"/>
    </source>
</evidence>
<feature type="domain" description="HTH tetR-type" evidence="6">
    <location>
        <begin position="3"/>
        <end position="63"/>
    </location>
</feature>
<evidence type="ECO:0000256" key="2">
    <source>
        <dbReference type="ARBA" id="ARBA00023015"/>
    </source>
</evidence>
<evidence type="ECO:0000256" key="1">
    <source>
        <dbReference type="ARBA" id="ARBA00022491"/>
    </source>
</evidence>
<keyword evidence="1" id="KW-0678">Repressor</keyword>
<dbReference type="InterPro" id="IPR039538">
    <property type="entry name" value="BetI_C"/>
</dbReference>
<dbReference type="RefSeq" id="WP_006825654.1">
    <property type="nucleotide sequence ID" value="NZ_AOIL01000032.1"/>
</dbReference>
<dbReference type="PANTHER" id="PTHR30055">
    <property type="entry name" value="HTH-TYPE TRANSCRIPTIONAL REGULATOR RUTR"/>
    <property type="match status" value="1"/>
</dbReference>
<dbReference type="SUPFAM" id="SSF46689">
    <property type="entry name" value="Homeodomain-like"/>
    <property type="match status" value="1"/>
</dbReference>